<evidence type="ECO:0000256" key="2">
    <source>
        <dbReference type="ARBA" id="ARBA00022649"/>
    </source>
</evidence>
<dbReference type="PANTHER" id="PTHR33653">
    <property type="entry name" value="RIBONUCLEASE VAPC2"/>
    <property type="match status" value="1"/>
</dbReference>
<dbReference type="EMBL" id="CADIKH010000002">
    <property type="protein sequence ID" value="CAB3748045.1"/>
    <property type="molecule type" value="Genomic_DNA"/>
</dbReference>
<evidence type="ECO:0000313" key="11">
    <source>
        <dbReference type="Proteomes" id="UP000494363"/>
    </source>
</evidence>
<evidence type="ECO:0000256" key="5">
    <source>
        <dbReference type="ARBA" id="ARBA00022801"/>
    </source>
</evidence>
<keyword evidence="8" id="KW-0800">Toxin</keyword>
<reference evidence="10 11" key="1">
    <citation type="submission" date="2020-04" db="EMBL/GenBank/DDBJ databases">
        <authorList>
            <person name="De Canck E."/>
        </authorList>
    </citation>
    <scope>NUCLEOTIDE SEQUENCE [LARGE SCALE GENOMIC DNA]</scope>
    <source>
        <strain evidence="10 11">LMG 29542</strain>
    </source>
</reference>
<keyword evidence="5 8" id="KW-0378">Hydrolase</keyword>
<feature type="domain" description="PIN" evidence="9">
    <location>
        <begin position="2"/>
        <end position="122"/>
    </location>
</feature>
<dbReference type="RefSeq" id="WP_175224974.1">
    <property type="nucleotide sequence ID" value="NZ_CADIKH010000002.1"/>
</dbReference>
<evidence type="ECO:0000256" key="8">
    <source>
        <dbReference type="HAMAP-Rule" id="MF_00265"/>
    </source>
</evidence>
<keyword evidence="2 8" id="KW-1277">Toxin-antitoxin system</keyword>
<evidence type="ECO:0000256" key="1">
    <source>
        <dbReference type="ARBA" id="ARBA00001946"/>
    </source>
</evidence>
<dbReference type="AlphaFoldDB" id="A0A6J5D4X9"/>
<dbReference type="PANTHER" id="PTHR33653:SF1">
    <property type="entry name" value="RIBONUCLEASE VAPC2"/>
    <property type="match status" value="1"/>
</dbReference>
<dbReference type="HAMAP" id="MF_00265">
    <property type="entry name" value="VapC_Nob1"/>
    <property type="match status" value="1"/>
</dbReference>
<proteinExistence type="inferred from homology"/>
<dbReference type="EC" id="3.1.-.-" evidence="8"/>
<keyword evidence="3 8" id="KW-0540">Nuclease</keyword>
<organism evidence="10 11">
    <name type="scientific">Paraburkholderia humisilvae</name>
    <dbReference type="NCBI Taxonomy" id="627669"/>
    <lineage>
        <taxon>Bacteria</taxon>
        <taxon>Pseudomonadati</taxon>
        <taxon>Pseudomonadota</taxon>
        <taxon>Betaproteobacteria</taxon>
        <taxon>Burkholderiales</taxon>
        <taxon>Burkholderiaceae</taxon>
        <taxon>Paraburkholderia</taxon>
    </lineage>
</organism>
<keyword evidence="6 8" id="KW-0460">Magnesium</keyword>
<sequence length="140" mass="15841">MIVLDTNVLSETMKPDPDDRAMIWFRAQSRDRLFTTAITKVEMLYGLRTMEHSERKEKKSAVINAILNVDFAGKVLSFDRDAARRYAEIFASRKEAGRPIEEFDAMIAAIAQSKGAILATRNVKDFVNCDIEVVNPWAVS</sequence>
<evidence type="ECO:0000256" key="7">
    <source>
        <dbReference type="ARBA" id="ARBA00038093"/>
    </source>
</evidence>
<dbReference type="GO" id="GO:0016787">
    <property type="term" value="F:hydrolase activity"/>
    <property type="evidence" value="ECO:0007669"/>
    <property type="project" value="UniProtKB-KW"/>
</dbReference>
<comment type="similarity">
    <text evidence="7 8">Belongs to the PINc/VapC protein family.</text>
</comment>
<keyword evidence="4 8" id="KW-0479">Metal-binding</keyword>
<dbReference type="Pfam" id="PF01850">
    <property type="entry name" value="PIN"/>
    <property type="match status" value="1"/>
</dbReference>
<evidence type="ECO:0000256" key="6">
    <source>
        <dbReference type="ARBA" id="ARBA00022842"/>
    </source>
</evidence>
<protein>
    <recommendedName>
        <fullName evidence="8">Ribonuclease VapC</fullName>
        <shortName evidence="8">RNase VapC</shortName>
        <ecNumber evidence="8">3.1.-.-</ecNumber>
    </recommendedName>
    <alternativeName>
        <fullName evidence="8">Toxin VapC</fullName>
    </alternativeName>
</protein>
<dbReference type="CDD" id="cd18731">
    <property type="entry name" value="PIN_NgFitB-like"/>
    <property type="match status" value="1"/>
</dbReference>
<evidence type="ECO:0000313" key="10">
    <source>
        <dbReference type="EMBL" id="CAB3748045.1"/>
    </source>
</evidence>
<dbReference type="Gene3D" id="3.40.50.1010">
    <property type="entry name" value="5'-nuclease"/>
    <property type="match status" value="1"/>
</dbReference>
<dbReference type="InterPro" id="IPR002716">
    <property type="entry name" value="PIN_dom"/>
</dbReference>
<evidence type="ECO:0000259" key="9">
    <source>
        <dbReference type="Pfam" id="PF01850"/>
    </source>
</evidence>
<evidence type="ECO:0000256" key="4">
    <source>
        <dbReference type="ARBA" id="ARBA00022723"/>
    </source>
</evidence>
<dbReference type="GO" id="GO:0000287">
    <property type="term" value="F:magnesium ion binding"/>
    <property type="evidence" value="ECO:0007669"/>
    <property type="project" value="UniProtKB-UniRule"/>
</dbReference>
<dbReference type="InterPro" id="IPR050556">
    <property type="entry name" value="Type_II_TA_system_RNase"/>
</dbReference>
<comment type="function">
    <text evidence="8">Toxic component of a toxin-antitoxin (TA) system. An RNase.</text>
</comment>
<gene>
    <name evidence="10" type="primary">fitB_1</name>
    <name evidence="8" type="synonym">vapC</name>
    <name evidence="10" type="ORF">LMG29542_00622</name>
</gene>
<evidence type="ECO:0000256" key="3">
    <source>
        <dbReference type="ARBA" id="ARBA00022722"/>
    </source>
</evidence>
<name>A0A6J5D4X9_9BURK</name>
<dbReference type="InterPro" id="IPR029060">
    <property type="entry name" value="PIN-like_dom_sf"/>
</dbReference>
<comment type="cofactor">
    <cofactor evidence="1 8">
        <name>Mg(2+)</name>
        <dbReference type="ChEBI" id="CHEBI:18420"/>
    </cofactor>
</comment>
<dbReference type="GO" id="GO:0090729">
    <property type="term" value="F:toxin activity"/>
    <property type="evidence" value="ECO:0007669"/>
    <property type="project" value="UniProtKB-KW"/>
</dbReference>
<accession>A0A6J5D4X9</accession>
<dbReference type="GO" id="GO:0004540">
    <property type="term" value="F:RNA nuclease activity"/>
    <property type="evidence" value="ECO:0007669"/>
    <property type="project" value="InterPro"/>
</dbReference>
<dbReference type="InterPro" id="IPR022907">
    <property type="entry name" value="VapC_family"/>
</dbReference>
<feature type="binding site" evidence="8">
    <location>
        <position position="104"/>
    </location>
    <ligand>
        <name>Mg(2+)</name>
        <dbReference type="ChEBI" id="CHEBI:18420"/>
    </ligand>
</feature>
<dbReference type="SUPFAM" id="SSF88723">
    <property type="entry name" value="PIN domain-like"/>
    <property type="match status" value="1"/>
</dbReference>
<keyword evidence="11" id="KW-1185">Reference proteome</keyword>
<dbReference type="Proteomes" id="UP000494363">
    <property type="component" value="Unassembled WGS sequence"/>
</dbReference>
<feature type="binding site" evidence="8">
    <location>
        <position position="5"/>
    </location>
    <ligand>
        <name>Mg(2+)</name>
        <dbReference type="ChEBI" id="CHEBI:18420"/>
    </ligand>
</feature>